<feature type="compositionally biased region" description="Basic residues" evidence="1">
    <location>
        <begin position="1"/>
        <end position="24"/>
    </location>
</feature>
<gene>
    <name evidence="3" type="ORF">Pmani_036249</name>
</gene>
<feature type="compositionally biased region" description="Acidic residues" evidence="1">
    <location>
        <begin position="389"/>
        <end position="432"/>
    </location>
</feature>
<feature type="compositionally biased region" description="Basic and acidic residues" evidence="1">
    <location>
        <begin position="269"/>
        <end position="278"/>
    </location>
</feature>
<evidence type="ECO:0000259" key="2">
    <source>
        <dbReference type="Pfam" id="PF13926"/>
    </source>
</evidence>
<feature type="domain" description="DUF4211" evidence="2">
    <location>
        <begin position="409"/>
        <end position="552"/>
    </location>
</feature>
<protein>
    <recommendedName>
        <fullName evidence="2">DUF4211 domain-containing protein</fullName>
    </recommendedName>
</protein>
<feature type="compositionally biased region" description="Basic and acidic residues" evidence="1">
    <location>
        <begin position="241"/>
        <end position="262"/>
    </location>
</feature>
<dbReference type="EMBL" id="JAWZYT010005336">
    <property type="protein sequence ID" value="KAK4290902.1"/>
    <property type="molecule type" value="Genomic_DNA"/>
</dbReference>
<feature type="compositionally biased region" description="Basic and acidic residues" evidence="1">
    <location>
        <begin position="63"/>
        <end position="74"/>
    </location>
</feature>
<feature type="compositionally biased region" description="Basic and acidic residues" evidence="1">
    <location>
        <begin position="201"/>
        <end position="216"/>
    </location>
</feature>
<proteinExistence type="predicted"/>
<evidence type="ECO:0000256" key="1">
    <source>
        <dbReference type="SAM" id="MobiDB-lite"/>
    </source>
</evidence>
<accession>A0AAE1NKR1</accession>
<dbReference type="PANTHER" id="PTHR14689:SF0">
    <property type="entry name" value="COILED-COIL DOMAIN-CONTAINING PROTEIN 82"/>
    <property type="match status" value="1"/>
</dbReference>
<feature type="compositionally biased region" description="Low complexity" evidence="1">
    <location>
        <begin position="106"/>
        <end position="128"/>
    </location>
</feature>
<feature type="compositionally biased region" description="Acidic residues" evidence="1">
    <location>
        <begin position="50"/>
        <end position="62"/>
    </location>
</feature>
<dbReference type="Proteomes" id="UP001292094">
    <property type="component" value="Unassembled WGS sequence"/>
</dbReference>
<dbReference type="PANTHER" id="PTHR14689">
    <property type="entry name" value="PHORBOL-ESTER_DAG-TYPE DOMAIN-CONTAINING PROTEIN"/>
    <property type="match status" value="1"/>
</dbReference>
<name>A0AAE1NKR1_9EUCA</name>
<evidence type="ECO:0000313" key="4">
    <source>
        <dbReference type="Proteomes" id="UP001292094"/>
    </source>
</evidence>
<feature type="compositionally biased region" description="Basic and acidic residues" evidence="1">
    <location>
        <begin position="313"/>
        <end position="339"/>
    </location>
</feature>
<feature type="region of interest" description="Disordered" evidence="1">
    <location>
        <begin position="1"/>
        <end position="435"/>
    </location>
</feature>
<organism evidence="3 4">
    <name type="scientific">Petrolisthes manimaculis</name>
    <dbReference type="NCBI Taxonomy" id="1843537"/>
    <lineage>
        <taxon>Eukaryota</taxon>
        <taxon>Metazoa</taxon>
        <taxon>Ecdysozoa</taxon>
        <taxon>Arthropoda</taxon>
        <taxon>Crustacea</taxon>
        <taxon>Multicrustacea</taxon>
        <taxon>Malacostraca</taxon>
        <taxon>Eumalacostraca</taxon>
        <taxon>Eucarida</taxon>
        <taxon>Decapoda</taxon>
        <taxon>Pleocyemata</taxon>
        <taxon>Anomura</taxon>
        <taxon>Galatheoidea</taxon>
        <taxon>Porcellanidae</taxon>
        <taxon>Petrolisthes</taxon>
    </lineage>
</organism>
<comment type="caution">
    <text evidence="3">The sequence shown here is derived from an EMBL/GenBank/DDBJ whole genome shotgun (WGS) entry which is preliminary data.</text>
</comment>
<feature type="compositionally biased region" description="Basic residues" evidence="1">
    <location>
        <begin position="76"/>
        <end position="91"/>
    </location>
</feature>
<feature type="compositionally biased region" description="Basic residues" evidence="1">
    <location>
        <begin position="367"/>
        <end position="379"/>
    </location>
</feature>
<sequence>MTAGRKGKRANRRKSSRLAKKPRNVYKDTEENVASSEEDQMSDFLKDSESPESDDSDVSDSDASEKRTLRDTRRSMATRRNVRASTRKARRSYGEDSTSGEESDESSGSTDSSRSSSQSSANEDSCGSSEKKKEAKGSSRSGKKKGATKDFDDDDVSGVSNSVKKRKKAAQVESSDDDEKKKVRKRIVTPADDESDSADEPCTKKDSTADTDEKPVTKPTKKGKSNSPAKGDVSNDENEDKDATVKTSNGEKSESTSDDKKQPNGTATDENKSAKEDEPVSEDSQETKKDPNVGDSAKDEDIGSSANHQKNGTSEKKSLHAEDPSEENNEKTPSKKKGPENLQVESKVKKETPKKKQTPSKYEGRKKALTKLMKQRNKKQGVDQSASASEEEEEEEDEEEDDVNEASEDFIVPDEDTDDVDDPLEALEDSGAEDTRVYEEKKAKLQSWIEMMLCAHLQEDPGEYLRTAKFKREIPEETHKDITTVLNRLDSAIALVFSAAWKKDYREAIQLHPKFSNHSIHSRVNCEACGRHDHPSSQGIKFSGKPYNRETFETEDFVSYDKSFSVGRFCHERSEMYHRLYHFRHKLFLACGIQVNKANDFFRKKKDRDPDIDKVINQCMKNESWIDKMFSHLEKILEDAHNYTMDKNYSGGVRQMLG</sequence>
<dbReference type="Pfam" id="PF13926">
    <property type="entry name" value="DUF4211"/>
    <property type="match status" value="1"/>
</dbReference>
<reference evidence="3" key="1">
    <citation type="submission" date="2023-11" db="EMBL/GenBank/DDBJ databases">
        <title>Genome assemblies of two species of porcelain crab, Petrolisthes cinctipes and Petrolisthes manimaculis (Anomura: Porcellanidae).</title>
        <authorList>
            <person name="Angst P."/>
        </authorList>
    </citation>
    <scope>NUCLEOTIDE SEQUENCE</scope>
    <source>
        <strain evidence="3">PB745_02</strain>
        <tissue evidence="3">Gill</tissue>
    </source>
</reference>
<keyword evidence="4" id="KW-1185">Reference proteome</keyword>
<dbReference type="GO" id="GO:0005634">
    <property type="term" value="C:nucleus"/>
    <property type="evidence" value="ECO:0007669"/>
    <property type="project" value="TreeGrafter"/>
</dbReference>
<dbReference type="InterPro" id="IPR025451">
    <property type="entry name" value="DUF4211"/>
</dbReference>
<dbReference type="AlphaFoldDB" id="A0AAE1NKR1"/>
<feature type="compositionally biased region" description="Basic and acidic residues" evidence="1">
    <location>
        <begin position="285"/>
        <end position="301"/>
    </location>
</feature>
<evidence type="ECO:0000313" key="3">
    <source>
        <dbReference type="EMBL" id="KAK4290902.1"/>
    </source>
</evidence>